<comment type="cofactor">
    <cofactor evidence="12">
        <name>pyruvate</name>
        <dbReference type="ChEBI" id="CHEBI:15361"/>
    </cofactor>
    <text evidence="12">Binds 1 pyruvoyl group covalently per subunit.</text>
</comment>
<feature type="compositionally biased region" description="Polar residues" evidence="13">
    <location>
        <begin position="762"/>
        <end position="784"/>
    </location>
</feature>
<keyword evidence="3 12" id="KW-0210">Decarboxylase</keyword>
<dbReference type="GO" id="GO:0005795">
    <property type="term" value="C:Golgi stack"/>
    <property type="evidence" value="ECO:0007669"/>
    <property type="project" value="UniProtKB-UniRule"/>
</dbReference>
<evidence type="ECO:0000259" key="14">
    <source>
        <dbReference type="PROSITE" id="PS50004"/>
    </source>
</evidence>
<evidence type="ECO:0000256" key="2">
    <source>
        <dbReference type="ARBA" id="ARBA00022516"/>
    </source>
</evidence>
<evidence type="ECO:0000256" key="5">
    <source>
        <dbReference type="ARBA" id="ARBA00023098"/>
    </source>
</evidence>
<comment type="similarity">
    <text evidence="12">Belongs to the phosphatidylserine decarboxylase family. PSD-B subfamily. Eukaryotic type II sub-subfamily.</text>
</comment>
<evidence type="ECO:0000256" key="8">
    <source>
        <dbReference type="ARBA" id="ARBA00023209"/>
    </source>
</evidence>
<feature type="domain" description="EF-hand" evidence="15">
    <location>
        <begin position="595"/>
        <end position="630"/>
    </location>
</feature>
<dbReference type="InterPro" id="IPR033179">
    <property type="entry name" value="PSD_type2_pro"/>
</dbReference>
<feature type="active site" description="Charge relay system; for autoendoproteolytic cleavage activity" evidence="12">
    <location>
        <position position="1063"/>
    </location>
</feature>
<feature type="compositionally biased region" description="Acidic residues" evidence="13">
    <location>
        <begin position="257"/>
        <end position="276"/>
    </location>
</feature>
<keyword evidence="9 12" id="KW-0456">Lyase</keyword>
<feature type="compositionally biased region" description="Basic and acidic residues" evidence="13">
    <location>
        <begin position="749"/>
        <end position="761"/>
    </location>
</feature>
<dbReference type="PROSITE" id="PS50004">
    <property type="entry name" value="C2"/>
    <property type="match status" value="2"/>
</dbReference>
<dbReference type="InterPro" id="IPR003817">
    <property type="entry name" value="PS_Dcarbxylase"/>
</dbReference>
<feature type="region of interest" description="Disordered" evidence="13">
    <location>
        <begin position="670"/>
        <end position="803"/>
    </location>
</feature>
<evidence type="ECO:0000313" key="16">
    <source>
        <dbReference type="EMBL" id="TKA66837.1"/>
    </source>
</evidence>
<keyword evidence="17" id="KW-1185">Reference proteome</keyword>
<keyword evidence="8 12" id="KW-0594">Phospholipid biosynthesis</keyword>
<keyword evidence="7 12" id="KW-0865">Zymogen</keyword>
<feature type="compositionally biased region" description="Polar residues" evidence="13">
    <location>
        <begin position="695"/>
        <end position="710"/>
    </location>
</feature>
<keyword evidence="10 12" id="KW-1208">Phospholipid metabolism</keyword>
<dbReference type="STRING" id="329884.A0A4U0WUW3"/>
<dbReference type="SUPFAM" id="SSF49562">
    <property type="entry name" value="C2 domain (Calcium/lipid-binding domain, CaLB)"/>
    <property type="match status" value="2"/>
</dbReference>
<keyword evidence="4" id="KW-0106">Calcium</keyword>
<protein>
    <recommendedName>
        <fullName evidence="12">Phosphatidylserine decarboxylase proenzyme 2</fullName>
        <ecNumber evidence="12">4.1.1.65</ecNumber>
    </recommendedName>
    <component>
        <recommendedName>
            <fullName evidence="12">Phosphatidylserine decarboxylase 2 beta chain</fullName>
        </recommendedName>
    </component>
    <component>
        <recommendedName>
            <fullName evidence="12">Phosphatidylserine decarboxylase 2 alpha chain</fullName>
        </recommendedName>
    </component>
</protein>
<feature type="region of interest" description="Disordered" evidence="13">
    <location>
        <begin position="427"/>
        <end position="551"/>
    </location>
</feature>
<dbReference type="FunFam" id="2.60.40.150:FF:000295">
    <property type="entry name" value="Phosphatidylserine decarboxylase proenzyme 2"/>
    <property type="match status" value="1"/>
</dbReference>
<evidence type="ECO:0000256" key="11">
    <source>
        <dbReference type="ARBA" id="ARBA00023317"/>
    </source>
</evidence>
<evidence type="ECO:0000256" key="6">
    <source>
        <dbReference type="ARBA" id="ARBA00023136"/>
    </source>
</evidence>
<dbReference type="GO" id="GO:0005509">
    <property type="term" value="F:calcium ion binding"/>
    <property type="evidence" value="ECO:0007669"/>
    <property type="project" value="InterPro"/>
</dbReference>
<comment type="PTM">
    <text evidence="12">Is synthesized initially as an inactive proenzyme. Formation of the active enzyme involves a self-maturation process in which the active site pyruvoyl group is generated from an internal serine residue via an autocatalytic post-translational modification. Two non-identical subunits are generated from the proenzyme in this reaction, and the pyruvate is formed at the N-terminus of the alpha chain, which is derived from the carboxyl end of the proenzyme. The autoendoproteolytic cleavage occurs by a canonical serine protease mechanism, in which the side chain hydroxyl group of the serine supplies its oxygen atom to form the C-terminus of the beta chain, while the remainder of the serine residue undergoes an oxidative deamination to produce ammonia and the pyruvoyl prosthetic group on the alpha chain. During this reaction, the Ser that is part of the protease active site of the proenzyme becomes the pyruvoyl prosthetic group, which constitutes an essential element of the active site of the mature decarboxylase.</text>
</comment>
<dbReference type="PROSITE" id="PS50222">
    <property type="entry name" value="EF_HAND_2"/>
    <property type="match status" value="1"/>
</dbReference>
<keyword evidence="6 12" id="KW-0472">Membrane</keyword>
<dbReference type="HAMAP" id="MF_00663">
    <property type="entry name" value="PS_decarb_PSD_B_type2"/>
    <property type="match status" value="1"/>
</dbReference>
<dbReference type="SUPFAM" id="SSF47473">
    <property type="entry name" value="EF-hand"/>
    <property type="match status" value="1"/>
</dbReference>
<comment type="caution">
    <text evidence="16">The sequence shown here is derived from an EMBL/GenBank/DDBJ whole genome shotgun (WGS) entry which is preliminary data.</text>
</comment>
<dbReference type="EC" id="4.1.1.65" evidence="12"/>
<evidence type="ECO:0000256" key="9">
    <source>
        <dbReference type="ARBA" id="ARBA00023239"/>
    </source>
</evidence>
<feature type="compositionally biased region" description="Basic and acidic residues" evidence="13">
    <location>
        <begin position="1197"/>
        <end position="1216"/>
    </location>
</feature>
<feature type="compositionally biased region" description="Polar residues" evidence="13">
    <location>
        <begin position="729"/>
        <end position="739"/>
    </location>
</feature>
<dbReference type="EMBL" id="NAJQ01000614">
    <property type="protein sequence ID" value="TKA66837.1"/>
    <property type="molecule type" value="Genomic_DNA"/>
</dbReference>
<evidence type="ECO:0000256" key="10">
    <source>
        <dbReference type="ARBA" id="ARBA00023264"/>
    </source>
</evidence>
<feature type="compositionally biased region" description="Basic and acidic residues" evidence="13">
    <location>
        <begin position="792"/>
        <end position="803"/>
    </location>
</feature>
<dbReference type="Proteomes" id="UP000309340">
    <property type="component" value="Unassembled WGS sequence"/>
</dbReference>
<dbReference type="InterPro" id="IPR033177">
    <property type="entry name" value="PSD-B"/>
</dbReference>
<feature type="compositionally biased region" description="Basic and acidic residues" evidence="13">
    <location>
        <begin position="506"/>
        <end position="515"/>
    </location>
</feature>
<feature type="region of interest" description="Disordered" evidence="13">
    <location>
        <begin position="1"/>
        <end position="77"/>
    </location>
</feature>
<feature type="compositionally biased region" description="Basic residues" evidence="13">
    <location>
        <begin position="1"/>
        <end position="16"/>
    </location>
</feature>
<dbReference type="PROSITE" id="PS00018">
    <property type="entry name" value="EF_HAND_1"/>
    <property type="match status" value="1"/>
</dbReference>
<dbReference type="Pfam" id="PF02666">
    <property type="entry name" value="PS_Dcarbxylase"/>
    <property type="match status" value="1"/>
</dbReference>
<evidence type="ECO:0000256" key="3">
    <source>
        <dbReference type="ARBA" id="ARBA00022793"/>
    </source>
</evidence>
<comment type="subunit">
    <text evidence="12">Heterodimer of a large membrane-associated beta subunit and a small pyruvoyl-containing alpha subunit. Interacts with pstB2. This interaction may be a means to structurally tether the donor membrane (ER) harboring PstB2 to acceptor membranes (Golgi/endosomes) harboring PSD2 during PtdSer transport to the site of PtdEtn synthesis.</text>
</comment>
<dbReference type="PANTHER" id="PTHR10067">
    <property type="entry name" value="PHOSPHATIDYLSERINE DECARBOXYLASE"/>
    <property type="match status" value="1"/>
</dbReference>
<gene>
    <name evidence="12" type="primary">PSD2</name>
    <name evidence="16" type="ORF">B0A55_08821</name>
</gene>
<sequence length="1235" mass="137311">MPRPKIPHHLSLHRVKSSASSHSTRDPTEPSTPPGNSRHDIPIRTPAVEKDDMLRKKGKDAATSTPPAEQRGDHKGMGLVLRVQVIKGRNLAPKDKSGTSDPYVVITMGDKKEATSVVSKTLQPEWNQTFDFPVLSAESALLEAVCWDKDRFKKDYMGEFDVMIEELFATGSTSPEPRWFKLEGRRSGKRLKKKDDNVSGEVLLRFKLYNPLDTAATPSQILQRFYGVIAAAGADEDGDDSDDDELLSRLNSRELDNVSEEDEDDDKEPSDETADDEGMRTPGGTMILDSGEKQKRRRHQKLKKLKRKSKLKAYEFSGMTDVAGVLFLEINRITDLPPERNMTRTSFDMDPFVVTSLGKKTYRTKVVNHNLNPVYDEKLVFQVQKHELNYSLSFAVVDRDKFSGNDFVGTALFPVEKVRSLAPEADPETGLYKLPDPDAVTDADTRRRKWRVPMSRSASQNNLGKMSRNSSQTNLNKLTKTTSNTSLSNMAIAGDVGPNKPGLMRQDSDSSFTERQHRRPPAPTSHPSSSAGSTQGNGSHAAVGSAHDNMTEGTGDESGLYYYELPLELKNKGRWEEKHHPTLYIRVKYLPYDALRQQFWRVMLRQYDADESGKLDKVELVTMLDTLGSTLHNATIDGFFKRFAVENGGEEILTMDQAVVCLEKQLMTSQETHRSMHTPHWMHRRGGSGTGADPKTSTAGTGGLDNSSPEESPGGGTPYLGGADKATTGDFSTKTNQIPTLEVSDLSDAGERGERLPHDDLASSTSGIPGNDSQLSLTATSTGGSPDFSAMGDHDLNDPEDTTKEEHIVEIHECPICHLPRLTRGKRTTDADIITHIATCASSDWRAVNNLVMAGFVTSSQAQRKWYSKVISKVSYGGYKLGANSANILVQDRVTGMINEERMSVYVRLGIRLLYKGFKSRDMEKKKIRKLLRSLSFKQGRKYDDANSASQIPGFINFHQLDMTEVLLTTDKFKNFNEFFYRKLKPDARPCSAPKDPHIVVAPADCRSVVFNRMEDAQRIWVKGREFSIERLLGDAYPQDAKRYRNGALGIMRLAPQDYHRFHIPVDGIMGEPKLIDGEYYTVNPMAIRSALDVYGENIRVIVPIDSEVHGRVIVVCVGAMMVGSTIITRKPGEKVKRAEELGYFKFGGSTLLLLFEPGVVKFDDDLVGNSNAALETLVRVGMSIGHSPDTPQYTSDSKKENPTQEEMNEGKRRIEGSLAPSSGTQGVDLAMKFK</sequence>
<dbReference type="GO" id="GO:0004609">
    <property type="term" value="F:phosphatidylserine decarboxylase activity"/>
    <property type="evidence" value="ECO:0007669"/>
    <property type="project" value="UniProtKB-UniRule"/>
</dbReference>
<dbReference type="InterPro" id="IPR018247">
    <property type="entry name" value="EF_Hand_1_Ca_BS"/>
</dbReference>
<comment type="domain">
    <text evidence="12">The C2 domains have an essential, but non-catalytic function. They may facilitate interactions with other proteins and are required for lipid transport function.</text>
</comment>
<dbReference type="PANTHER" id="PTHR10067:SF17">
    <property type="entry name" value="PHOSPHATIDYLSERINE DECARBOXYLASE PROENZYME 2"/>
    <property type="match status" value="1"/>
</dbReference>
<feature type="domain" description="C2" evidence="14">
    <location>
        <begin position="62"/>
        <end position="180"/>
    </location>
</feature>
<evidence type="ECO:0000256" key="4">
    <source>
        <dbReference type="ARBA" id="ARBA00022837"/>
    </source>
</evidence>
<dbReference type="SMART" id="SM00239">
    <property type="entry name" value="C2"/>
    <property type="match status" value="2"/>
</dbReference>
<dbReference type="AlphaFoldDB" id="A0A4U0WUW3"/>
<feature type="chain" id="PRO_5023408108" description="Phosphatidylserine decarboxylase 2 alpha chain" evidence="12">
    <location>
        <begin position="1150"/>
        <end position="1235"/>
    </location>
</feature>
<organism evidence="16 17">
    <name type="scientific">Friedmanniomyces simplex</name>
    <dbReference type="NCBI Taxonomy" id="329884"/>
    <lineage>
        <taxon>Eukaryota</taxon>
        <taxon>Fungi</taxon>
        <taxon>Dikarya</taxon>
        <taxon>Ascomycota</taxon>
        <taxon>Pezizomycotina</taxon>
        <taxon>Dothideomycetes</taxon>
        <taxon>Dothideomycetidae</taxon>
        <taxon>Mycosphaerellales</taxon>
        <taxon>Teratosphaeriaceae</taxon>
        <taxon>Friedmanniomyces</taxon>
    </lineage>
</organism>
<dbReference type="OrthoDB" id="67700at2759"/>
<evidence type="ECO:0000313" key="17">
    <source>
        <dbReference type="Proteomes" id="UP000309340"/>
    </source>
</evidence>
<feature type="site" description="Cleavage (non-hydrolytic); by autocatalysis" evidence="12">
    <location>
        <begin position="1149"/>
        <end position="1150"/>
    </location>
</feature>
<evidence type="ECO:0000256" key="1">
    <source>
        <dbReference type="ARBA" id="ARBA00005189"/>
    </source>
</evidence>
<evidence type="ECO:0000256" key="7">
    <source>
        <dbReference type="ARBA" id="ARBA00023145"/>
    </source>
</evidence>
<dbReference type="NCBIfam" id="TIGR00163">
    <property type="entry name" value="PS_decarb"/>
    <property type="match status" value="1"/>
</dbReference>
<dbReference type="InterPro" id="IPR000008">
    <property type="entry name" value="C2_dom"/>
</dbReference>
<keyword evidence="5 12" id="KW-0443">Lipid metabolism</keyword>
<keyword evidence="12" id="KW-0333">Golgi apparatus</keyword>
<feature type="region of interest" description="Disordered" evidence="13">
    <location>
        <begin position="252"/>
        <end position="302"/>
    </location>
</feature>
<comment type="pathway">
    <text evidence="12">Phospholipid metabolism; phosphatidylethanolamine biosynthesis; phosphatidylethanolamine from CDP-diacylglycerol: step 2/2.</text>
</comment>
<evidence type="ECO:0000256" key="12">
    <source>
        <dbReference type="HAMAP-Rule" id="MF_03209"/>
    </source>
</evidence>
<dbReference type="GO" id="GO:0006646">
    <property type="term" value="P:phosphatidylethanolamine biosynthetic process"/>
    <property type="evidence" value="ECO:0007669"/>
    <property type="project" value="UniProtKB-UniRule"/>
</dbReference>
<name>A0A4U0WUW3_9PEZI</name>
<comment type="pathway">
    <text evidence="1">Lipid metabolism.</text>
</comment>
<feature type="compositionally biased region" description="Basic residues" evidence="13">
    <location>
        <begin position="675"/>
        <end position="686"/>
    </location>
</feature>
<feature type="compositionally biased region" description="Polar residues" evidence="13">
    <location>
        <begin position="456"/>
        <end position="472"/>
    </location>
</feature>
<comment type="function">
    <text evidence="12">Catalyzes the formation of phosphatidylethanolamine (PtdEtn) from phosphatidylserine (PtdSer). Plays a central role in phospholipid metabolism and in the interorganelle trafficking of phosphatidylserine.</text>
</comment>
<dbReference type="GO" id="GO:0000139">
    <property type="term" value="C:Golgi membrane"/>
    <property type="evidence" value="ECO:0007669"/>
    <property type="project" value="UniProtKB-SubCell"/>
</dbReference>
<evidence type="ECO:0000259" key="15">
    <source>
        <dbReference type="PROSITE" id="PS50222"/>
    </source>
</evidence>
<dbReference type="InterPro" id="IPR002048">
    <property type="entry name" value="EF_hand_dom"/>
</dbReference>
<dbReference type="Gene3D" id="2.60.40.150">
    <property type="entry name" value="C2 domain"/>
    <property type="match status" value="2"/>
</dbReference>
<feature type="modified residue" description="Pyruvic acid (Ser); by autocatalysis" evidence="12">
    <location>
        <position position="1150"/>
    </location>
</feature>
<dbReference type="CDD" id="cd04039">
    <property type="entry name" value="C2_PSD"/>
    <property type="match status" value="1"/>
</dbReference>
<dbReference type="InterPro" id="IPR011992">
    <property type="entry name" value="EF-hand-dom_pair"/>
</dbReference>
<dbReference type="GO" id="GO:0010008">
    <property type="term" value="C:endosome membrane"/>
    <property type="evidence" value="ECO:0007669"/>
    <property type="project" value="UniProtKB-SubCell"/>
</dbReference>
<feature type="active site" description="Charge relay system; for autoendoproteolytic cleavage activity" evidence="12">
    <location>
        <position position="1150"/>
    </location>
</feature>
<feature type="compositionally biased region" description="Basic and acidic residues" evidence="13">
    <location>
        <begin position="37"/>
        <end position="55"/>
    </location>
</feature>
<comment type="catalytic activity">
    <reaction evidence="12">
        <text>a 1,2-diacyl-sn-glycero-3-phospho-L-serine + H(+) = a 1,2-diacyl-sn-glycero-3-phosphoethanolamine + CO2</text>
        <dbReference type="Rhea" id="RHEA:20828"/>
        <dbReference type="ChEBI" id="CHEBI:15378"/>
        <dbReference type="ChEBI" id="CHEBI:16526"/>
        <dbReference type="ChEBI" id="CHEBI:57262"/>
        <dbReference type="ChEBI" id="CHEBI:64612"/>
        <dbReference type="EC" id="4.1.1.65"/>
    </reaction>
</comment>
<proteinExistence type="inferred from homology"/>
<comment type="subcellular location">
    <subcellularLocation>
        <location evidence="12">Golgi apparatus membrane</location>
        <topology evidence="12">Peripheral membrane protein</topology>
        <orientation evidence="12">Cytoplasmic side</orientation>
    </subcellularLocation>
    <subcellularLocation>
        <location evidence="12">Endosome membrane</location>
        <topology evidence="12">Peripheral membrane protein</topology>
        <orientation evidence="12">Cytoplasmic side</orientation>
    </subcellularLocation>
</comment>
<keyword evidence="11 12" id="KW-0670">Pyruvate</keyword>
<feature type="active site" description="Charge relay system; for autoendoproteolytic cleavage activity" evidence="12">
    <location>
        <position position="1005"/>
    </location>
</feature>
<feature type="region of interest" description="Disordered" evidence="13">
    <location>
        <begin position="1186"/>
        <end position="1235"/>
    </location>
</feature>
<dbReference type="Gene3D" id="1.10.238.10">
    <property type="entry name" value="EF-hand"/>
    <property type="match status" value="1"/>
</dbReference>
<feature type="active site" description="Schiff-base intermediate with substrate; via pyruvic acid; for decarboxylase activity" evidence="12">
    <location>
        <position position="1150"/>
    </location>
</feature>
<accession>A0A4U0WUW3</accession>
<keyword evidence="2 12" id="KW-0444">Lipid biosynthesis</keyword>
<dbReference type="UniPathway" id="UPA00558">
    <property type="reaction ID" value="UER00616"/>
</dbReference>
<reference evidence="16 17" key="1">
    <citation type="submission" date="2017-03" db="EMBL/GenBank/DDBJ databases">
        <title>Genomes of endolithic fungi from Antarctica.</title>
        <authorList>
            <person name="Coleine C."/>
            <person name="Masonjones S."/>
            <person name="Stajich J.E."/>
        </authorList>
    </citation>
    <scope>NUCLEOTIDE SEQUENCE [LARGE SCALE GENOMIC DNA]</scope>
    <source>
        <strain evidence="16 17">CCFEE 5184</strain>
    </source>
</reference>
<evidence type="ECO:0000256" key="13">
    <source>
        <dbReference type="SAM" id="MobiDB-lite"/>
    </source>
</evidence>
<dbReference type="GO" id="GO:0016540">
    <property type="term" value="P:protein autoprocessing"/>
    <property type="evidence" value="ECO:0007669"/>
    <property type="project" value="UniProtKB-UniRule"/>
</dbReference>
<feature type="compositionally biased region" description="Low complexity" evidence="13">
    <location>
        <begin position="525"/>
        <end position="534"/>
    </location>
</feature>
<dbReference type="InterPro" id="IPR035892">
    <property type="entry name" value="C2_domain_sf"/>
</dbReference>
<dbReference type="FunFam" id="2.60.40.150:FF:000198">
    <property type="entry name" value="Phosphatidylserine decarboxylase proenzyme 2"/>
    <property type="match status" value="1"/>
</dbReference>
<feature type="chain" id="PRO_5023408109" description="Phosphatidylserine decarboxylase 2 beta chain" evidence="12">
    <location>
        <begin position="1"/>
        <end position="1149"/>
    </location>
</feature>
<dbReference type="Pfam" id="PF00168">
    <property type="entry name" value="C2"/>
    <property type="match status" value="2"/>
</dbReference>
<keyword evidence="12" id="KW-0967">Endosome</keyword>
<feature type="domain" description="C2" evidence="14">
    <location>
        <begin position="307"/>
        <end position="429"/>
    </location>
</feature>
<feature type="compositionally biased region" description="Low complexity" evidence="13">
    <location>
        <begin position="473"/>
        <end position="489"/>
    </location>
</feature>